<organism evidence="3 4">
    <name type="scientific">Nocardioides malaquae</name>
    <dbReference type="NCBI Taxonomy" id="2773426"/>
    <lineage>
        <taxon>Bacteria</taxon>
        <taxon>Bacillati</taxon>
        <taxon>Actinomycetota</taxon>
        <taxon>Actinomycetes</taxon>
        <taxon>Propionibacteriales</taxon>
        <taxon>Nocardioidaceae</taxon>
        <taxon>Nocardioides</taxon>
    </lineage>
</organism>
<feature type="compositionally biased region" description="Basic and acidic residues" evidence="1">
    <location>
        <begin position="1"/>
        <end position="20"/>
    </location>
</feature>
<keyword evidence="4" id="KW-1185">Reference proteome</keyword>
<feature type="region of interest" description="Disordered" evidence="1">
    <location>
        <begin position="1"/>
        <end position="25"/>
    </location>
</feature>
<comment type="caution">
    <text evidence="3">The sequence shown here is derived from an EMBL/GenBank/DDBJ whole genome shotgun (WGS) entry which is preliminary data.</text>
</comment>
<evidence type="ECO:0000256" key="2">
    <source>
        <dbReference type="SAM" id="Phobius"/>
    </source>
</evidence>
<dbReference type="Proteomes" id="UP000756387">
    <property type="component" value="Unassembled WGS sequence"/>
</dbReference>
<accession>A0ABR9RU48</accession>
<feature type="transmembrane region" description="Helical" evidence="2">
    <location>
        <begin position="29"/>
        <end position="51"/>
    </location>
</feature>
<keyword evidence="2" id="KW-0812">Transmembrane</keyword>
<dbReference type="RefSeq" id="WP_193638443.1">
    <property type="nucleotide sequence ID" value="NZ_JADCSA010000009.1"/>
</dbReference>
<sequence length="83" mass="8782">MAEEKRPSGRRHPGLEEAWKSSEPGPRPLVAFLAAGVLVLLTALVAGFTWGAHALGVPVFLALPVLVGLLLGGYLLLQRSVKD</sequence>
<keyword evidence="2" id="KW-1133">Transmembrane helix</keyword>
<proteinExistence type="predicted"/>
<evidence type="ECO:0000256" key="1">
    <source>
        <dbReference type="SAM" id="MobiDB-lite"/>
    </source>
</evidence>
<keyword evidence="2" id="KW-0472">Membrane</keyword>
<gene>
    <name evidence="3" type="ORF">IEQ44_10640</name>
</gene>
<reference evidence="3 4" key="1">
    <citation type="submission" date="2020-10" db="EMBL/GenBank/DDBJ databases">
        <title>Nocardioides sp. isolated from sludge.</title>
        <authorList>
            <person name="Zhang X."/>
        </authorList>
    </citation>
    <scope>NUCLEOTIDE SEQUENCE [LARGE SCALE GENOMIC DNA]</scope>
    <source>
        <strain evidence="3 4">Y6</strain>
    </source>
</reference>
<feature type="transmembrane region" description="Helical" evidence="2">
    <location>
        <begin position="57"/>
        <end position="77"/>
    </location>
</feature>
<dbReference type="EMBL" id="JADCSA010000009">
    <property type="protein sequence ID" value="MBE7325114.1"/>
    <property type="molecule type" value="Genomic_DNA"/>
</dbReference>
<protein>
    <submittedName>
        <fullName evidence="3">Uncharacterized protein</fullName>
    </submittedName>
</protein>
<evidence type="ECO:0000313" key="3">
    <source>
        <dbReference type="EMBL" id="MBE7325114.1"/>
    </source>
</evidence>
<evidence type="ECO:0000313" key="4">
    <source>
        <dbReference type="Proteomes" id="UP000756387"/>
    </source>
</evidence>
<name>A0ABR9RU48_9ACTN</name>